<proteinExistence type="inferred from homology"/>
<accession>A0ABS2IKB3</accession>
<organism evidence="11 12">
    <name type="scientific">Zestomonas insulae</name>
    <dbReference type="NCBI Taxonomy" id="2809017"/>
    <lineage>
        <taxon>Bacteria</taxon>
        <taxon>Pseudomonadati</taxon>
        <taxon>Pseudomonadota</taxon>
        <taxon>Gammaproteobacteria</taxon>
        <taxon>Pseudomonadales</taxon>
        <taxon>Pseudomonadaceae</taxon>
        <taxon>Zestomonas</taxon>
    </lineage>
</organism>
<feature type="domain" description="HAMP" evidence="10">
    <location>
        <begin position="67"/>
        <end position="124"/>
    </location>
</feature>
<dbReference type="InterPro" id="IPR004090">
    <property type="entry name" value="Chemotax_Me-accpt_rcpt"/>
</dbReference>
<evidence type="ECO:0000256" key="8">
    <source>
        <dbReference type="SAM" id="Phobius"/>
    </source>
</evidence>
<evidence type="ECO:0000256" key="5">
    <source>
        <dbReference type="ARBA" id="ARBA00023224"/>
    </source>
</evidence>
<evidence type="ECO:0000259" key="10">
    <source>
        <dbReference type="PROSITE" id="PS50885"/>
    </source>
</evidence>
<comment type="similarity">
    <text evidence="6">Belongs to the methyl-accepting chemotaxis (MCP) protein family.</text>
</comment>
<dbReference type="SMART" id="SM00283">
    <property type="entry name" value="MA"/>
    <property type="match status" value="1"/>
</dbReference>
<name>A0ABS2IKB3_9GAMM</name>
<evidence type="ECO:0000259" key="9">
    <source>
        <dbReference type="PROSITE" id="PS50111"/>
    </source>
</evidence>
<sequence>MTAFQSLPLSVPHASQAPRSGLALSGGTLCAALILTQLLTGAALLLAAGEWRLLAALPAVAGVLLALRLLRPSAELQRLARSLAAANGERLDLSQDLQVAPGSACAEVAEQYNRLLGRLRSSIEDIQQRTLRISLASANGRVQAELAAANAGSQEAFSELVFHSSEQSATAVQEVSRRTTSIAAMNARNLEVARSSQQEMAEVARQITGISDTLEAFTGEVGQLQHSSTSIRSILGTVLDFAAQTNMLALNAAIEAARAGEQGRGFAVVADEVRSLASKVGAAADQIQGLLQQMSEAVAGAGESSAALIERSAQAGVSVKAAAEQFEHMVGDFESANGDLLMVSSALEQLSVTNQESHQHSIGIRELGLKISDSMQKSLGQADTLRIDANEASKLLGHFRLGDGQLERSCDTLRDYARRFQAEMERLAERGVDLFDNNYRALPNSVPAKFDVSWQRPLQQAVQGIVDEAARNIPGVLSFVPINLRGYVPVNRSELSQPMTGDPQIDTQRSRYMLFSVTAESDLKDLAKCRGLDISSAILPNKVVALAAWLPLSVQGRHWGVLGVIVAPQGMGVNVSAV</sequence>
<dbReference type="SUPFAM" id="SSF58104">
    <property type="entry name" value="Methyl-accepting chemotaxis protein (MCP) signaling domain"/>
    <property type="match status" value="1"/>
</dbReference>
<comment type="caution">
    <text evidence="11">The sequence shown here is derived from an EMBL/GenBank/DDBJ whole genome shotgun (WGS) entry which is preliminary data.</text>
</comment>
<dbReference type="InterPro" id="IPR004089">
    <property type="entry name" value="MCPsignal_dom"/>
</dbReference>
<evidence type="ECO:0000256" key="6">
    <source>
        <dbReference type="ARBA" id="ARBA00029447"/>
    </source>
</evidence>
<dbReference type="InterPro" id="IPR003660">
    <property type="entry name" value="HAMP_dom"/>
</dbReference>
<dbReference type="PANTHER" id="PTHR32089">
    <property type="entry name" value="METHYL-ACCEPTING CHEMOTAXIS PROTEIN MCPB"/>
    <property type="match status" value="1"/>
</dbReference>
<feature type="domain" description="Methyl-accepting transducer" evidence="9">
    <location>
        <begin position="129"/>
        <end position="365"/>
    </location>
</feature>
<evidence type="ECO:0000256" key="2">
    <source>
        <dbReference type="ARBA" id="ARBA00022692"/>
    </source>
</evidence>
<dbReference type="RefSeq" id="WP_205349506.1">
    <property type="nucleotide sequence ID" value="NZ_JAFEUP010000005.1"/>
</dbReference>
<dbReference type="PRINTS" id="PR00260">
    <property type="entry name" value="CHEMTRNSDUCR"/>
</dbReference>
<keyword evidence="4 8" id="KW-0472">Membrane</keyword>
<dbReference type="Pfam" id="PF00015">
    <property type="entry name" value="MCPsignal"/>
    <property type="match status" value="1"/>
</dbReference>
<keyword evidence="5 7" id="KW-0807">Transducer</keyword>
<gene>
    <name evidence="11" type="ORF">JQX08_16500</name>
</gene>
<comment type="subcellular location">
    <subcellularLocation>
        <location evidence="1">Membrane</location>
    </subcellularLocation>
</comment>
<dbReference type="PANTHER" id="PTHR32089:SF112">
    <property type="entry name" value="LYSOZYME-LIKE PROTEIN-RELATED"/>
    <property type="match status" value="1"/>
</dbReference>
<reference evidence="11 12" key="1">
    <citation type="submission" date="2021-02" db="EMBL/GenBank/DDBJ databases">
        <authorList>
            <person name="Lee D.-H."/>
        </authorList>
    </citation>
    <scope>NUCLEOTIDE SEQUENCE [LARGE SCALE GENOMIC DNA]</scope>
    <source>
        <strain evidence="11 12">UL073</strain>
    </source>
</reference>
<dbReference type="Proteomes" id="UP000717995">
    <property type="component" value="Unassembled WGS sequence"/>
</dbReference>
<dbReference type="EMBL" id="JAFEUP010000005">
    <property type="protein sequence ID" value="MBM7062313.1"/>
    <property type="molecule type" value="Genomic_DNA"/>
</dbReference>
<keyword evidence="2 8" id="KW-0812">Transmembrane</keyword>
<evidence type="ECO:0000256" key="7">
    <source>
        <dbReference type="PROSITE-ProRule" id="PRU00284"/>
    </source>
</evidence>
<evidence type="ECO:0000256" key="4">
    <source>
        <dbReference type="ARBA" id="ARBA00023136"/>
    </source>
</evidence>
<keyword evidence="12" id="KW-1185">Reference proteome</keyword>
<evidence type="ECO:0000313" key="11">
    <source>
        <dbReference type="EMBL" id="MBM7062313.1"/>
    </source>
</evidence>
<dbReference type="PROSITE" id="PS50885">
    <property type="entry name" value="HAMP"/>
    <property type="match status" value="1"/>
</dbReference>
<dbReference type="Gene3D" id="1.10.287.950">
    <property type="entry name" value="Methyl-accepting chemotaxis protein"/>
    <property type="match status" value="1"/>
</dbReference>
<evidence type="ECO:0000256" key="3">
    <source>
        <dbReference type="ARBA" id="ARBA00022989"/>
    </source>
</evidence>
<keyword evidence="3 8" id="KW-1133">Transmembrane helix</keyword>
<evidence type="ECO:0000256" key="1">
    <source>
        <dbReference type="ARBA" id="ARBA00004370"/>
    </source>
</evidence>
<protein>
    <submittedName>
        <fullName evidence="11">Methyl-accepting chemotaxis protein</fullName>
    </submittedName>
</protein>
<feature type="transmembrane region" description="Helical" evidence="8">
    <location>
        <begin position="51"/>
        <end position="70"/>
    </location>
</feature>
<feature type="transmembrane region" description="Helical" evidence="8">
    <location>
        <begin position="21"/>
        <end position="45"/>
    </location>
</feature>
<dbReference type="PROSITE" id="PS50111">
    <property type="entry name" value="CHEMOTAXIS_TRANSDUC_2"/>
    <property type="match status" value="1"/>
</dbReference>
<evidence type="ECO:0000313" key="12">
    <source>
        <dbReference type="Proteomes" id="UP000717995"/>
    </source>
</evidence>